<dbReference type="InterPro" id="IPR000073">
    <property type="entry name" value="AB_hydrolase_1"/>
</dbReference>
<dbReference type="GO" id="GO:0016787">
    <property type="term" value="F:hydrolase activity"/>
    <property type="evidence" value="ECO:0007669"/>
    <property type="project" value="UniProtKB-KW"/>
</dbReference>
<dbReference type="PRINTS" id="PR00111">
    <property type="entry name" value="ABHYDROLASE"/>
</dbReference>
<evidence type="ECO:0000259" key="1">
    <source>
        <dbReference type="Pfam" id="PF12697"/>
    </source>
</evidence>
<name>A0ABY5L3H3_9CELL</name>
<evidence type="ECO:0000313" key="2">
    <source>
        <dbReference type="EMBL" id="UUI75128.1"/>
    </source>
</evidence>
<dbReference type="PANTHER" id="PTHR43798:SF5">
    <property type="entry name" value="MONOACYLGLYCEROL LIPASE ABHD6"/>
    <property type="match status" value="1"/>
</dbReference>
<accession>A0ABY5L3H3</accession>
<keyword evidence="2" id="KW-0378">Hydrolase</keyword>
<reference evidence="2 3" key="1">
    <citation type="submission" date="2022-07" db="EMBL/GenBank/DDBJ databases">
        <title>Novel species in genus cellulomonas.</title>
        <authorList>
            <person name="Ye L."/>
        </authorList>
    </citation>
    <scope>NUCLEOTIDE SEQUENCE [LARGE SCALE GENOMIC DNA]</scope>
    <source>
        <strain evidence="3">zg-Y338</strain>
    </source>
</reference>
<proteinExistence type="predicted"/>
<organism evidence="2 3">
    <name type="scientific">Cellulomonas chengniuliangii</name>
    <dbReference type="NCBI Taxonomy" id="2968084"/>
    <lineage>
        <taxon>Bacteria</taxon>
        <taxon>Bacillati</taxon>
        <taxon>Actinomycetota</taxon>
        <taxon>Actinomycetes</taxon>
        <taxon>Micrococcales</taxon>
        <taxon>Cellulomonadaceae</taxon>
        <taxon>Cellulomonas</taxon>
    </lineage>
</organism>
<dbReference type="InterPro" id="IPR029058">
    <property type="entry name" value="AB_hydrolase_fold"/>
</dbReference>
<dbReference type="EMBL" id="CP101988">
    <property type="protein sequence ID" value="UUI75128.1"/>
    <property type="molecule type" value="Genomic_DNA"/>
</dbReference>
<protein>
    <submittedName>
        <fullName evidence="2">Alpha/beta hydrolase</fullName>
    </submittedName>
</protein>
<dbReference type="Proteomes" id="UP001316189">
    <property type="component" value="Chromosome"/>
</dbReference>
<dbReference type="SUPFAM" id="SSF53474">
    <property type="entry name" value="alpha/beta-Hydrolases"/>
    <property type="match status" value="1"/>
</dbReference>
<gene>
    <name evidence="2" type="ORF">NP064_15355</name>
</gene>
<sequence length="250" mass="27077">MTPPVRQWFAGHGDGPEPLVLLHPGGADSRVFESLLPHLGHRYRVLMPDRRGHGRTPDVDGPLTYAAMADDTADLIDAQVGAPVHLLGYSDGAVVALEVARRRPDLVRDVVLVAGVFHRDGWEPGVLEEAEAVVAPMADAYAEVSPDGPEHYPVIVAKNAQMRRSELTLTEEDVAAVACPALVIVGDDDEVRLEHAIALYRALPRGELAVVPHASHGVLVEHPAWCASLVCALHEPDRGETFAPRRRAER</sequence>
<keyword evidence="3" id="KW-1185">Reference proteome</keyword>
<evidence type="ECO:0000313" key="3">
    <source>
        <dbReference type="Proteomes" id="UP001316189"/>
    </source>
</evidence>
<dbReference type="Gene3D" id="3.40.50.1820">
    <property type="entry name" value="alpha/beta hydrolase"/>
    <property type="match status" value="1"/>
</dbReference>
<dbReference type="PANTHER" id="PTHR43798">
    <property type="entry name" value="MONOACYLGLYCEROL LIPASE"/>
    <property type="match status" value="1"/>
</dbReference>
<dbReference type="RefSeq" id="WP_227569991.1">
    <property type="nucleotide sequence ID" value="NZ_CP101988.1"/>
</dbReference>
<feature type="domain" description="AB hydrolase-1" evidence="1">
    <location>
        <begin position="19"/>
        <end position="228"/>
    </location>
</feature>
<dbReference type="Pfam" id="PF12697">
    <property type="entry name" value="Abhydrolase_6"/>
    <property type="match status" value="1"/>
</dbReference>
<dbReference type="InterPro" id="IPR050266">
    <property type="entry name" value="AB_hydrolase_sf"/>
</dbReference>